<evidence type="ECO:0000313" key="1">
    <source>
        <dbReference type="EMBL" id="CAD5236280.1"/>
    </source>
</evidence>
<organism evidence="1 2">
    <name type="scientific">Klebsiella phage vB_KvM-Eowyn</name>
    <dbReference type="NCBI Taxonomy" id="2762819"/>
    <lineage>
        <taxon>Viruses</taxon>
        <taxon>Duplodnaviria</taxon>
        <taxon>Heunggongvirae</taxon>
        <taxon>Uroviricota</taxon>
        <taxon>Caudoviricetes</taxon>
        <taxon>Chimalliviridae</taxon>
        <taxon>Eowynvirus</taxon>
        <taxon>Eowynvirus eowyn</taxon>
    </lineage>
</organism>
<evidence type="ECO:0000313" key="2">
    <source>
        <dbReference type="Proteomes" id="UP000596247"/>
    </source>
</evidence>
<proteinExistence type="predicted"/>
<dbReference type="EMBL" id="LR881104">
    <property type="protein sequence ID" value="CAD5236280.1"/>
    <property type="molecule type" value="Genomic_DNA"/>
</dbReference>
<dbReference type="PANTHER" id="PTHR34817">
    <property type="entry name" value="NUCLEOTIDYLTRANSFERASE"/>
    <property type="match status" value="1"/>
</dbReference>
<accession>A0A7R8R570</accession>
<dbReference type="Proteomes" id="UP000596247">
    <property type="component" value="Chromosome"/>
</dbReference>
<gene>
    <name evidence="1" type="ORF">LLCLJKAH_00291</name>
</gene>
<evidence type="ECO:0008006" key="3">
    <source>
        <dbReference type="Google" id="ProtNLM"/>
    </source>
</evidence>
<dbReference type="InterPro" id="IPR018775">
    <property type="entry name" value="RlaP"/>
</dbReference>
<dbReference type="Pfam" id="PF10127">
    <property type="entry name" value="RlaP"/>
    <property type="match status" value="1"/>
</dbReference>
<sequence length="261" mass="30156">MSIPKIHAVLEQLEHEHNIRILYACELGSRVWGFSSPNSDYDIRFIYVRRPEDYLLIQPKKDTITTFAENNTLDLVGWDLRKVLHELSKSSMAIFEWIHSPTIYRRSDLHADLVLQSSQWFSSIRAEYYYKNLVKTNVVRYTNNKDAVIWKKYFTVIRLILAAMWIEQYKVPPPYSIDALLTILPEAESDMVDVIQGLVVALSSNPYNHVLVGPAIKSIHEFTDRYLNGQLGGTYTLPEVIPHNVDISQLDAIAAKYILEK</sequence>
<reference evidence="1 2" key="1">
    <citation type="submission" date="2020-09" db="EMBL/GenBank/DDBJ databases">
        <authorList>
            <person name="Jameson E."/>
        </authorList>
    </citation>
    <scope>NUCLEOTIDE SEQUENCE [LARGE SCALE GENOMIC DNA]</scope>
</reference>
<keyword evidence="2" id="KW-1185">Reference proteome</keyword>
<protein>
    <recommendedName>
        <fullName evidence="3">Nucleotidyltransferase</fullName>
    </recommendedName>
</protein>
<name>A0A7R8R570_9CAUD</name>
<dbReference type="PANTHER" id="PTHR34817:SF2">
    <property type="entry name" value="NUCLEOTIDYLTRANSFERASE"/>
    <property type="match status" value="1"/>
</dbReference>